<evidence type="ECO:0000313" key="1">
    <source>
        <dbReference type="EMBL" id="GFS93920.1"/>
    </source>
</evidence>
<accession>A0A8X6N567</accession>
<feature type="non-terminal residue" evidence="1">
    <location>
        <position position="1"/>
    </location>
</feature>
<comment type="caution">
    <text evidence="1">The sequence shown here is derived from an EMBL/GenBank/DDBJ whole genome shotgun (WGS) entry which is preliminary data.</text>
</comment>
<gene>
    <name evidence="1" type="ORF">NPIL_155051</name>
</gene>
<dbReference type="Gene3D" id="3.40.525.10">
    <property type="entry name" value="CRAL-TRIO lipid binding domain"/>
    <property type="match status" value="1"/>
</dbReference>
<evidence type="ECO:0000313" key="2">
    <source>
        <dbReference type="Proteomes" id="UP000887013"/>
    </source>
</evidence>
<keyword evidence="2" id="KW-1185">Reference proteome</keyword>
<dbReference type="OrthoDB" id="1434354at2759"/>
<reference evidence="1" key="1">
    <citation type="submission" date="2020-08" db="EMBL/GenBank/DDBJ databases">
        <title>Multicomponent nature underlies the extraordinary mechanical properties of spider dragline silk.</title>
        <authorList>
            <person name="Kono N."/>
            <person name="Nakamura H."/>
            <person name="Mori M."/>
            <person name="Yoshida Y."/>
            <person name="Ohtoshi R."/>
            <person name="Malay A.D."/>
            <person name="Moran D.A.P."/>
            <person name="Tomita M."/>
            <person name="Numata K."/>
            <person name="Arakawa K."/>
        </authorList>
    </citation>
    <scope>NUCLEOTIDE SEQUENCE</scope>
</reference>
<dbReference type="EMBL" id="BMAW01054004">
    <property type="protein sequence ID" value="GFS93920.1"/>
    <property type="molecule type" value="Genomic_DNA"/>
</dbReference>
<proteinExistence type="predicted"/>
<dbReference type="Proteomes" id="UP000887013">
    <property type="component" value="Unassembled WGS sequence"/>
</dbReference>
<name>A0A8X6N567_NEPPI</name>
<dbReference type="InterPro" id="IPR036865">
    <property type="entry name" value="CRAL-TRIO_dom_sf"/>
</dbReference>
<protein>
    <submittedName>
        <fullName evidence="1">Uncharacterized protein</fullName>
    </submittedName>
</protein>
<sequence>MSGLWNSAKKIDLFKYLIQFLEEDVEALKQHSKKIGKLVYQISFIHNFNNLTFANATHRK</sequence>
<dbReference type="AlphaFoldDB" id="A0A8X6N567"/>
<dbReference type="SUPFAM" id="SSF52087">
    <property type="entry name" value="CRAL/TRIO domain"/>
    <property type="match status" value="1"/>
</dbReference>
<organism evidence="1 2">
    <name type="scientific">Nephila pilipes</name>
    <name type="common">Giant wood spider</name>
    <name type="synonym">Nephila maculata</name>
    <dbReference type="NCBI Taxonomy" id="299642"/>
    <lineage>
        <taxon>Eukaryota</taxon>
        <taxon>Metazoa</taxon>
        <taxon>Ecdysozoa</taxon>
        <taxon>Arthropoda</taxon>
        <taxon>Chelicerata</taxon>
        <taxon>Arachnida</taxon>
        <taxon>Araneae</taxon>
        <taxon>Araneomorphae</taxon>
        <taxon>Entelegynae</taxon>
        <taxon>Araneoidea</taxon>
        <taxon>Nephilidae</taxon>
        <taxon>Nephila</taxon>
    </lineage>
</organism>